<evidence type="ECO:0000256" key="6">
    <source>
        <dbReference type="ARBA" id="ARBA00023033"/>
    </source>
</evidence>
<dbReference type="CDD" id="cd20625">
    <property type="entry name" value="CYP164-like"/>
    <property type="match status" value="1"/>
</dbReference>
<keyword evidence="9" id="KW-1185">Reference proteome</keyword>
<dbReference type="InterPro" id="IPR002397">
    <property type="entry name" value="Cyt_P450_B"/>
</dbReference>
<proteinExistence type="inferred from homology"/>
<dbReference type="STRING" id="420953.SAMN05192543_109142"/>
<keyword evidence="5 7" id="KW-0408">Iron</keyword>
<gene>
    <name evidence="8" type="ORF">SAMN05192543_109142</name>
</gene>
<dbReference type="PANTHER" id="PTHR46696:SF1">
    <property type="entry name" value="CYTOCHROME P450 YJIB-RELATED"/>
    <property type="match status" value="1"/>
</dbReference>
<keyword evidence="3 7" id="KW-0479">Metal-binding</keyword>
<dbReference type="AlphaFoldDB" id="A0A1I3TAW3"/>
<keyword evidence="2 7" id="KW-0349">Heme</keyword>
<evidence type="ECO:0008006" key="10">
    <source>
        <dbReference type="Google" id="ProtNLM"/>
    </source>
</evidence>
<evidence type="ECO:0000256" key="7">
    <source>
        <dbReference type="RuleBase" id="RU000461"/>
    </source>
</evidence>
<comment type="similarity">
    <text evidence="1 7">Belongs to the cytochrome P450 family.</text>
</comment>
<evidence type="ECO:0000256" key="4">
    <source>
        <dbReference type="ARBA" id="ARBA00023002"/>
    </source>
</evidence>
<evidence type="ECO:0000313" key="8">
    <source>
        <dbReference type="EMBL" id="SFJ66891.1"/>
    </source>
</evidence>
<dbReference type="Pfam" id="PF00067">
    <property type="entry name" value="p450"/>
    <property type="match status" value="1"/>
</dbReference>
<organism evidence="8 9">
    <name type="scientific">Paraburkholderia megapolitana</name>
    <dbReference type="NCBI Taxonomy" id="420953"/>
    <lineage>
        <taxon>Bacteria</taxon>
        <taxon>Pseudomonadati</taxon>
        <taxon>Pseudomonadota</taxon>
        <taxon>Betaproteobacteria</taxon>
        <taxon>Burkholderiales</taxon>
        <taxon>Burkholderiaceae</taxon>
        <taxon>Paraburkholderia</taxon>
    </lineage>
</organism>
<evidence type="ECO:0000256" key="2">
    <source>
        <dbReference type="ARBA" id="ARBA00022617"/>
    </source>
</evidence>
<dbReference type="RefSeq" id="WP_091017920.1">
    <property type="nucleotide sequence ID" value="NZ_CP041743.1"/>
</dbReference>
<name>A0A1I3TAW3_9BURK</name>
<dbReference type="PRINTS" id="PR00359">
    <property type="entry name" value="BP450"/>
</dbReference>
<dbReference type="FunFam" id="1.10.630.10:FF:000018">
    <property type="entry name" value="Cytochrome P450 monooxygenase"/>
    <property type="match status" value="1"/>
</dbReference>
<evidence type="ECO:0000313" key="9">
    <source>
        <dbReference type="Proteomes" id="UP000199548"/>
    </source>
</evidence>
<keyword evidence="6 7" id="KW-0503">Monooxygenase</keyword>
<dbReference type="PROSITE" id="PS00086">
    <property type="entry name" value="CYTOCHROME_P450"/>
    <property type="match status" value="1"/>
</dbReference>
<dbReference type="PANTHER" id="PTHR46696">
    <property type="entry name" value="P450, PUTATIVE (EUROFUNG)-RELATED"/>
    <property type="match status" value="1"/>
</dbReference>
<dbReference type="EMBL" id="FOQU01000009">
    <property type="protein sequence ID" value="SFJ66891.1"/>
    <property type="molecule type" value="Genomic_DNA"/>
</dbReference>
<keyword evidence="4 7" id="KW-0560">Oxidoreductase</keyword>
<dbReference type="InterPro" id="IPR017972">
    <property type="entry name" value="Cyt_P450_CS"/>
</dbReference>
<dbReference type="PRINTS" id="PR00385">
    <property type="entry name" value="P450"/>
</dbReference>
<dbReference type="GO" id="GO:0004497">
    <property type="term" value="F:monooxygenase activity"/>
    <property type="evidence" value="ECO:0007669"/>
    <property type="project" value="UniProtKB-KW"/>
</dbReference>
<evidence type="ECO:0000256" key="5">
    <source>
        <dbReference type="ARBA" id="ARBA00023004"/>
    </source>
</evidence>
<dbReference type="InterPro" id="IPR001128">
    <property type="entry name" value="Cyt_P450"/>
</dbReference>
<reference evidence="8 9" key="1">
    <citation type="submission" date="2016-10" db="EMBL/GenBank/DDBJ databases">
        <authorList>
            <person name="de Groot N.N."/>
        </authorList>
    </citation>
    <scope>NUCLEOTIDE SEQUENCE [LARGE SCALE GENOMIC DNA]</scope>
    <source>
        <strain evidence="8 9">LMG 23650</strain>
    </source>
</reference>
<dbReference type="GO" id="GO:0005506">
    <property type="term" value="F:iron ion binding"/>
    <property type="evidence" value="ECO:0007669"/>
    <property type="project" value="InterPro"/>
</dbReference>
<dbReference type="GO" id="GO:0016705">
    <property type="term" value="F:oxidoreductase activity, acting on paired donors, with incorporation or reduction of molecular oxygen"/>
    <property type="evidence" value="ECO:0007669"/>
    <property type="project" value="InterPro"/>
</dbReference>
<dbReference type="SUPFAM" id="SSF48264">
    <property type="entry name" value="Cytochrome P450"/>
    <property type="match status" value="1"/>
</dbReference>
<dbReference type="InterPro" id="IPR036396">
    <property type="entry name" value="Cyt_P450_sf"/>
</dbReference>
<evidence type="ECO:0000256" key="3">
    <source>
        <dbReference type="ARBA" id="ARBA00022723"/>
    </source>
</evidence>
<sequence>MNYTDLASPDFYRDPYPVYQLLRQAGNLVPIAPRTLITGHADIARTVLADRKMGKSYLEAVRTRYGEAGVSQPAFQALSKMLLMMNPPAHTRLRALLMKAFNSRQIDLLRDISQSTADELIDALEANRPIDLVSEFAAPMPIRIICKIMDVPLDHAPTLGANVGRLAQTLEAAPLSPEQIAAANTALENLEHYFKDIIATRRSHPGTDLISTMLSINDNGETFSENEIIWNVIFIFAAGHETTSNMIGNALIALHKHPDQLEKLRARPELLTQAINECMRYDSSVQIVQRVALEDTDIHGVAVPKGTIVLLSLGATNRDPMQFDQPDTLLIERPESANAPLVFSGGIHYCLGARLAMFELETALGTILRRLPDLRLTNLDALQWHQRNTLRGVTSLLGHIDQRPLAA</sequence>
<accession>A0A1I3TAW3</accession>
<dbReference type="Gene3D" id="1.10.630.10">
    <property type="entry name" value="Cytochrome P450"/>
    <property type="match status" value="1"/>
</dbReference>
<evidence type="ECO:0000256" key="1">
    <source>
        <dbReference type="ARBA" id="ARBA00010617"/>
    </source>
</evidence>
<protein>
    <recommendedName>
        <fullName evidence="10">Cytochrome P450</fullName>
    </recommendedName>
</protein>
<dbReference type="OrthoDB" id="4168525at2"/>
<dbReference type="GO" id="GO:0020037">
    <property type="term" value="F:heme binding"/>
    <property type="evidence" value="ECO:0007669"/>
    <property type="project" value="InterPro"/>
</dbReference>
<dbReference type="Proteomes" id="UP000199548">
    <property type="component" value="Unassembled WGS sequence"/>
</dbReference>